<evidence type="ECO:0000256" key="1">
    <source>
        <dbReference type="ARBA" id="ARBA00000077"/>
    </source>
</evidence>
<evidence type="ECO:0000256" key="4">
    <source>
        <dbReference type="ARBA" id="ARBA00022722"/>
    </source>
</evidence>
<comment type="similarity">
    <text evidence="3">Belongs to the RNase HII family. Eukaryotic subfamily.</text>
</comment>
<dbReference type="GO" id="GO:0046872">
    <property type="term" value="F:metal ion binding"/>
    <property type="evidence" value="ECO:0007669"/>
    <property type="project" value="UniProtKB-KW"/>
</dbReference>
<dbReference type="PANTHER" id="PTHR10954">
    <property type="entry name" value="RIBONUCLEASE H2 SUBUNIT A"/>
    <property type="match status" value="1"/>
</dbReference>
<accession>A0A7S1VMW2</accession>
<feature type="binding site" evidence="8">
    <location>
        <position position="37"/>
    </location>
    <ligand>
        <name>a divalent metal cation</name>
        <dbReference type="ChEBI" id="CHEBI:60240"/>
    </ligand>
</feature>
<feature type="binding site" evidence="8">
    <location>
        <position position="178"/>
    </location>
    <ligand>
        <name>a divalent metal cation</name>
        <dbReference type="ChEBI" id="CHEBI:60240"/>
    </ligand>
</feature>
<dbReference type="InterPro" id="IPR036397">
    <property type="entry name" value="RNaseH_sf"/>
</dbReference>
<dbReference type="EC" id="3.1.26.4" evidence="9"/>
<reference evidence="11" key="1">
    <citation type="submission" date="2021-01" db="EMBL/GenBank/DDBJ databases">
        <authorList>
            <person name="Corre E."/>
            <person name="Pelletier E."/>
            <person name="Niang G."/>
            <person name="Scheremetjew M."/>
            <person name="Finn R."/>
            <person name="Kale V."/>
            <person name="Holt S."/>
            <person name="Cochrane G."/>
            <person name="Meng A."/>
            <person name="Brown T."/>
            <person name="Cohen L."/>
        </authorList>
    </citation>
    <scope>NUCLEOTIDE SEQUENCE</scope>
    <source>
        <strain evidence="11">ATCC 50979</strain>
    </source>
</reference>
<comment type="catalytic activity">
    <reaction evidence="1 8 9">
        <text>Endonucleolytic cleavage to 5'-phosphomonoester.</text>
        <dbReference type="EC" id="3.1.26.4"/>
    </reaction>
</comment>
<dbReference type="Pfam" id="PF01351">
    <property type="entry name" value="RNase_HII"/>
    <property type="match status" value="1"/>
</dbReference>
<dbReference type="AlphaFoldDB" id="A0A7S1VMW2"/>
<comment type="cofactor">
    <cofactor evidence="2">
        <name>Mg(2+)</name>
        <dbReference type="ChEBI" id="CHEBI:18420"/>
    </cofactor>
</comment>
<evidence type="ECO:0000256" key="2">
    <source>
        <dbReference type="ARBA" id="ARBA00001946"/>
    </source>
</evidence>
<dbReference type="GO" id="GO:0032299">
    <property type="term" value="C:ribonuclease H2 complex"/>
    <property type="evidence" value="ECO:0007669"/>
    <property type="project" value="TreeGrafter"/>
</dbReference>
<keyword evidence="4 8" id="KW-0540">Nuclease</keyword>
<proteinExistence type="inferred from homology"/>
<gene>
    <name evidence="11" type="ORF">SSP0437_LOCUS10280</name>
</gene>
<dbReference type="GO" id="GO:0006298">
    <property type="term" value="P:mismatch repair"/>
    <property type="evidence" value="ECO:0007669"/>
    <property type="project" value="TreeGrafter"/>
</dbReference>
<name>A0A7S1VMW2_9EUKA</name>
<comment type="cofactor">
    <cofactor evidence="8">
        <name>Mn(2+)</name>
        <dbReference type="ChEBI" id="CHEBI:29035"/>
    </cofactor>
    <cofactor evidence="8">
        <name>Mg(2+)</name>
        <dbReference type="ChEBI" id="CHEBI:18420"/>
    </cofactor>
    <text evidence="8">Manganese or magnesium. Binds 1 divalent metal ion per monomer in the absence of substrate. May bind a second metal ion after substrate binding.</text>
</comment>
<dbReference type="PROSITE" id="PS51975">
    <property type="entry name" value="RNASE_H_2"/>
    <property type="match status" value="1"/>
</dbReference>
<dbReference type="PANTHER" id="PTHR10954:SF7">
    <property type="entry name" value="RIBONUCLEASE H2 SUBUNIT A"/>
    <property type="match status" value="1"/>
</dbReference>
<evidence type="ECO:0000256" key="3">
    <source>
        <dbReference type="ARBA" id="ARBA00007058"/>
    </source>
</evidence>
<dbReference type="Gene3D" id="3.30.420.10">
    <property type="entry name" value="Ribonuclease H-like superfamily/Ribonuclease H"/>
    <property type="match status" value="1"/>
</dbReference>
<evidence type="ECO:0000259" key="10">
    <source>
        <dbReference type="PROSITE" id="PS51975"/>
    </source>
</evidence>
<evidence type="ECO:0000256" key="5">
    <source>
        <dbReference type="ARBA" id="ARBA00022723"/>
    </source>
</evidence>
<dbReference type="InterPro" id="IPR004649">
    <property type="entry name" value="RNase_H2_suA"/>
</dbReference>
<organism evidence="11">
    <name type="scientific">Sexangularia sp. CB-2014</name>
    <dbReference type="NCBI Taxonomy" id="1486929"/>
    <lineage>
        <taxon>Eukaryota</taxon>
        <taxon>Amoebozoa</taxon>
        <taxon>Tubulinea</taxon>
        <taxon>Elardia</taxon>
        <taxon>Arcellinida</taxon>
        <taxon>Arcellinida incertae sedis</taxon>
        <taxon>Sexangularia</taxon>
    </lineage>
</organism>
<evidence type="ECO:0000256" key="6">
    <source>
        <dbReference type="ARBA" id="ARBA00022759"/>
    </source>
</evidence>
<dbReference type="EMBL" id="HBGL01013154">
    <property type="protein sequence ID" value="CAD9305265.1"/>
    <property type="molecule type" value="Transcribed_RNA"/>
</dbReference>
<dbReference type="NCBIfam" id="TIGR00729">
    <property type="entry name" value="ribonuclease HII"/>
    <property type="match status" value="1"/>
</dbReference>
<comment type="function">
    <text evidence="9">Endonuclease that specifically degrades the RNA of RNA-DNA hybrids.</text>
</comment>
<keyword evidence="7 8" id="KW-0378">Hydrolase</keyword>
<dbReference type="GO" id="GO:0043137">
    <property type="term" value="P:DNA replication, removal of RNA primer"/>
    <property type="evidence" value="ECO:0007669"/>
    <property type="project" value="TreeGrafter"/>
</dbReference>
<evidence type="ECO:0000256" key="9">
    <source>
        <dbReference type="RuleBase" id="RU003515"/>
    </source>
</evidence>
<feature type="domain" description="RNase H type-2" evidence="10">
    <location>
        <begin position="31"/>
        <end position="282"/>
    </location>
</feature>
<dbReference type="GO" id="GO:0003723">
    <property type="term" value="F:RNA binding"/>
    <property type="evidence" value="ECO:0007669"/>
    <property type="project" value="UniProtKB-UniRule"/>
</dbReference>
<keyword evidence="6 8" id="KW-0255">Endonuclease</keyword>
<dbReference type="InterPro" id="IPR001352">
    <property type="entry name" value="RNase_HII/HIII"/>
</dbReference>
<dbReference type="FunFam" id="1.10.10.460:FF:000001">
    <property type="entry name" value="Ribonuclease"/>
    <property type="match status" value="1"/>
</dbReference>
<dbReference type="InterPro" id="IPR023160">
    <property type="entry name" value="RNase_HII_hlx-loop-hlx_cap_dom"/>
</dbReference>
<dbReference type="InterPro" id="IPR024567">
    <property type="entry name" value="RNase_HII/HIII_dom"/>
</dbReference>
<protein>
    <recommendedName>
        <fullName evidence="9">Ribonuclease</fullName>
        <ecNumber evidence="9">3.1.26.4</ecNumber>
    </recommendedName>
</protein>
<keyword evidence="5 8" id="KW-0479">Metal-binding</keyword>
<dbReference type="GO" id="GO:0004523">
    <property type="term" value="F:RNA-DNA hybrid ribonuclease activity"/>
    <property type="evidence" value="ECO:0007669"/>
    <property type="project" value="UniProtKB-UniRule"/>
</dbReference>
<dbReference type="Gene3D" id="1.10.10.460">
    <property type="entry name" value="Ribonuclease hii. Domain 2"/>
    <property type="match status" value="1"/>
</dbReference>
<evidence type="ECO:0000256" key="8">
    <source>
        <dbReference type="PROSITE-ProRule" id="PRU01319"/>
    </source>
</evidence>
<dbReference type="SUPFAM" id="SSF53098">
    <property type="entry name" value="Ribonuclease H-like"/>
    <property type="match status" value="1"/>
</dbReference>
<feature type="binding site" evidence="8">
    <location>
        <position position="38"/>
    </location>
    <ligand>
        <name>a divalent metal cation</name>
        <dbReference type="ChEBI" id="CHEBI:60240"/>
    </ligand>
</feature>
<evidence type="ECO:0000256" key="7">
    <source>
        <dbReference type="ARBA" id="ARBA00022801"/>
    </source>
</evidence>
<sequence length="338" mass="36053">MSISKNLPPIFSFHPTPPPLFNEPAPLPKCRVILGIDEAGRGPVVGPMVYGGCWIAEEEELDEGGTKRKRESAWASAGFADSKVLSRDERERLFEWLVDAGRGGRPKGDTSKALPSDELGELPHVGFATVELDAPLISAAMTGLPNVNLNTLSHSAAAAIIAHVLYTLHLDIAHVYVDTVGSADRYAELLRSSFPNLQVTVESKADAKYRTVSAASVVAKVCRDRRMDLLSAQLGTQLGSGYPGDPATKAYIRSVAHPLLGYGECVRFSWKTVDNALKAKDSGAESLLFLDTADDGSVGTWQREGAAALASFLGGGSATSGGGRTRVTKGLCLRRFEK</sequence>
<dbReference type="InterPro" id="IPR012337">
    <property type="entry name" value="RNaseH-like_sf"/>
</dbReference>
<evidence type="ECO:0000313" key="11">
    <source>
        <dbReference type="EMBL" id="CAD9305265.1"/>
    </source>
</evidence>